<dbReference type="AlphaFoldDB" id="A0A2T4XTU8"/>
<dbReference type="InterPro" id="IPR025330">
    <property type="entry name" value="DUF4236"/>
</dbReference>
<organism evidence="1 2">
    <name type="scientific">Enterobacter cloacae</name>
    <dbReference type="NCBI Taxonomy" id="550"/>
    <lineage>
        <taxon>Bacteria</taxon>
        <taxon>Pseudomonadati</taxon>
        <taxon>Pseudomonadota</taxon>
        <taxon>Gammaproteobacteria</taxon>
        <taxon>Enterobacterales</taxon>
        <taxon>Enterobacteriaceae</taxon>
        <taxon>Enterobacter</taxon>
        <taxon>Enterobacter cloacae complex</taxon>
    </lineage>
</organism>
<reference evidence="1 2" key="1">
    <citation type="submission" date="2018-04" db="EMBL/GenBank/DDBJ databases">
        <title>Genome sequencing reveals highly heavy metal resistance and biotechnology application of the novel Enterobacter cloacae amazonensis isolated from wastewater river in Manaus - Amazonas.</title>
        <authorList>
            <person name="Astolfi M.C.T."/>
            <person name="Carvalho E.B.D.S."/>
            <person name="Lacerda L.B."/>
            <person name="Pinto M.V."/>
            <person name="Nogueira V.B."/>
            <person name="Barros A.M."/>
            <person name="Astolfi-Filho S."/>
        </authorList>
    </citation>
    <scope>NUCLEOTIDE SEQUENCE [LARGE SCALE GENOMIC DNA]</scope>
    <source>
        <strain evidence="2">amazonensis</strain>
    </source>
</reference>
<dbReference type="RefSeq" id="WP_045295134.1">
    <property type="nucleotide sequence ID" value="NZ_JACGCB010000011.1"/>
</dbReference>
<evidence type="ECO:0000313" key="2">
    <source>
        <dbReference type="Proteomes" id="UP000241614"/>
    </source>
</evidence>
<gene>
    <name evidence="1" type="ORF">DA103_23465</name>
</gene>
<evidence type="ECO:0000313" key="1">
    <source>
        <dbReference type="EMBL" id="PTM33355.1"/>
    </source>
</evidence>
<dbReference type="Pfam" id="PF14020">
    <property type="entry name" value="DUF4236"/>
    <property type="match status" value="1"/>
</dbReference>
<sequence length="407" mass="46103">MGFRFRKTINIIPGVRLNLSNGAPSLSVGPRGASVSIGSRGTYANLGLPGTGLSYRTRLDSSARSRTARSAQPDPSIRLELEKEVGALMSVVSSIANIHELTPDPRQGISWSELETEYLASRQKPWLVPAPVRPAKPELMPLPEQPDESTSVGFFGKWFESDAARAERLEELRNQWQQTLADTERENTLRQHRYQQQRTAWAEQYANWQFEAKEHESRLIASQAEARDQFRRDSAFFESRLGEVLAQTEWPRETLVTFEVKPEQSTVWLDVDLPEIEDMPDKTYGVNARGTEITEKAMTQKAQRENYARHVHGCLLRLAGIALHTLPFDYVVVSGFTQRISKRTGYLEDEYILSCKFSRAQMASINFAGIEHVDPVEALGDYPVIRKMSTTFIFQAIEPLFFDAGFN</sequence>
<dbReference type="OrthoDB" id="983149at2"/>
<name>A0A2T4XTU8_ENTCL</name>
<protein>
    <submittedName>
        <fullName evidence="1">DUF4236 domain-containing protein</fullName>
    </submittedName>
</protein>
<dbReference type="EMBL" id="PZPP01000026">
    <property type="protein sequence ID" value="PTM33355.1"/>
    <property type="molecule type" value="Genomic_DNA"/>
</dbReference>
<dbReference type="Proteomes" id="UP000241614">
    <property type="component" value="Unassembled WGS sequence"/>
</dbReference>
<accession>A0A2T4XTU8</accession>
<proteinExistence type="predicted"/>
<comment type="caution">
    <text evidence="1">The sequence shown here is derived from an EMBL/GenBank/DDBJ whole genome shotgun (WGS) entry which is preliminary data.</text>
</comment>